<reference evidence="1" key="1">
    <citation type="journal article" date="2019" name="MBio">
        <title>Virus Genomes from Deep Sea Sediments Expand the Ocean Megavirome and Support Independent Origins of Viral Gigantism.</title>
        <authorList>
            <person name="Backstrom D."/>
            <person name="Yutin N."/>
            <person name="Jorgensen S.L."/>
            <person name="Dharamshi J."/>
            <person name="Homa F."/>
            <person name="Zaremba-Niedwiedzka K."/>
            <person name="Spang A."/>
            <person name="Wolf Y.I."/>
            <person name="Koonin E.V."/>
            <person name="Ettema T.J."/>
        </authorList>
    </citation>
    <scope>NUCLEOTIDE SEQUENCE</scope>
</reference>
<accession>A0A481Z210</accession>
<gene>
    <name evidence="1" type="ORF">LCPAC001_02180</name>
</gene>
<protein>
    <submittedName>
        <fullName evidence="1">Uncharacterized protein</fullName>
    </submittedName>
</protein>
<organism evidence="1">
    <name type="scientific">Pithovirus LCPAC001</name>
    <dbReference type="NCBI Taxonomy" id="2506585"/>
    <lineage>
        <taxon>Viruses</taxon>
        <taxon>Pithoviruses</taxon>
    </lineage>
</organism>
<proteinExistence type="predicted"/>
<evidence type="ECO:0000313" key="1">
    <source>
        <dbReference type="EMBL" id="QBK89703.1"/>
    </source>
</evidence>
<name>A0A481Z210_9VIRU</name>
<sequence length="75" mass="8885">MTIYHLLTGWHSVLLIPRPDNKVQVIDCILNDLSDIEKIKYYDWSNPVSVEYLFKLAETYPNKIIECGKIRLFEK</sequence>
<dbReference type="EMBL" id="MK500437">
    <property type="protein sequence ID" value="QBK89703.1"/>
    <property type="molecule type" value="Genomic_DNA"/>
</dbReference>